<protein>
    <submittedName>
        <fullName evidence="1">Uncharacterized protein</fullName>
    </submittedName>
</protein>
<dbReference type="eggNOG" id="ENOG5032QRQ">
    <property type="taxonomic scope" value="Bacteria"/>
</dbReference>
<evidence type="ECO:0000313" key="1">
    <source>
        <dbReference type="EMBL" id="KGO89000.1"/>
    </source>
</evidence>
<dbReference type="EMBL" id="JRLW01000013">
    <property type="protein sequence ID" value="KGO89000.1"/>
    <property type="molecule type" value="Genomic_DNA"/>
</dbReference>
<accession>A0A0A2ML12</accession>
<sequence length="204" mass="24681">MKTPISIKRIVIDFMYIREQLKEFFKDKKEYQPIIEFLHAKDYLDEEQDIPFPKLKDVELETGLKPHTLRKLLLEMHGQIFNYTGCYKLSFKKVLYHFHIKFYDKLCYFTMGHLEHLPRVGEGISLPFVTASLDISYFYVEDIRHEFDGVTQNIYFILGIGQYNQYWQFMKDRAIELKEVSYQDMINLSELDLKRKIYSKNPYR</sequence>
<gene>
    <name evidence="1" type="ORF">Q764_10375</name>
</gene>
<dbReference type="Proteomes" id="UP000030121">
    <property type="component" value="Unassembled WGS sequence"/>
</dbReference>
<dbReference type="RefSeq" id="WP_026980707.1">
    <property type="nucleotide sequence ID" value="NZ_AUCZ01000011.1"/>
</dbReference>
<comment type="caution">
    <text evidence="1">The sequence shown here is derived from an EMBL/GenBank/DDBJ whole genome shotgun (WGS) entry which is preliminary data.</text>
</comment>
<dbReference type="OrthoDB" id="884804at2"/>
<proteinExistence type="predicted"/>
<organism evidence="1 2">
    <name type="scientific">Flavobacterium suncheonense GH29-5 = DSM 17707</name>
    <dbReference type="NCBI Taxonomy" id="1121899"/>
    <lineage>
        <taxon>Bacteria</taxon>
        <taxon>Pseudomonadati</taxon>
        <taxon>Bacteroidota</taxon>
        <taxon>Flavobacteriia</taxon>
        <taxon>Flavobacteriales</taxon>
        <taxon>Flavobacteriaceae</taxon>
        <taxon>Flavobacterium</taxon>
    </lineage>
</organism>
<name>A0A0A2ML12_9FLAO</name>
<dbReference type="AlphaFoldDB" id="A0A0A2ML12"/>
<reference evidence="1 2" key="1">
    <citation type="submission" date="2013-09" db="EMBL/GenBank/DDBJ databases">
        <authorList>
            <person name="Zeng Z."/>
            <person name="Chen C."/>
        </authorList>
    </citation>
    <scope>NUCLEOTIDE SEQUENCE [LARGE SCALE GENOMIC DNA]</scope>
    <source>
        <strain evidence="1 2">GH29-5</strain>
    </source>
</reference>
<dbReference type="STRING" id="1121899.GCA_000430025_02289"/>
<evidence type="ECO:0000313" key="2">
    <source>
        <dbReference type="Proteomes" id="UP000030121"/>
    </source>
</evidence>
<keyword evidence="2" id="KW-1185">Reference proteome</keyword>